<dbReference type="AlphaFoldDB" id="A0A654ANB2"/>
<dbReference type="InterPro" id="IPR013320">
    <property type="entry name" value="ConA-like_dom_sf"/>
</dbReference>
<proteinExistence type="predicted"/>
<dbReference type="Gene3D" id="2.60.120.700">
    <property type="entry name" value="Peptidase G1"/>
    <property type="match status" value="1"/>
</dbReference>
<reference evidence="1 2" key="1">
    <citation type="submission" date="2019-10" db="EMBL/GenBank/DDBJ databases">
        <authorList>
            <person name="Karimi E."/>
        </authorList>
    </citation>
    <scope>NUCLEOTIDE SEQUENCE [LARGE SCALE GENOMIC DNA]</scope>
    <source>
        <strain evidence="1">Bacillus sp. 71</strain>
    </source>
</reference>
<dbReference type="GO" id="GO:0070007">
    <property type="term" value="F:glutamic-type endopeptidase activity"/>
    <property type="evidence" value="ECO:0007669"/>
    <property type="project" value="InterPro"/>
</dbReference>
<dbReference type="Proteomes" id="UP000437562">
    <property type="component" value="Unassembled WGS sequence"/>
</dbReference>
<evidence type="ECO:0000313" key="2">
    <source>
        <dbReference type="Proteomes" id="UP000437562"/>
    </source>
</evidence>
<sequence>MPNDTGYTDIGSNYPVKIGDQIEASISQIMHVAFIKGSSWVILINNLTQGWKYSNIINYDLDQQTANFIVVAPQDLNGKISTLADFNAVAFDNCSVDIANSPEFATTDDGGFMYKILSTGYALPISVPSVPTGHNDGFIVTYSGTP</sequence>
<organism evidence="1 2">
    <name type="scientific">Bacillus mycoides</name>
    <dbReference type="NCBI Taxonomy" id="1405"/>
    <lineage>
        <taxon>Bacteria</taxon>
        <taxon>Bacillati</taxon>
        <taxon>Bacillota</taxon>
        <taxon>Bacilli</taxon>
        <taxon>Bacillales</taxon>
        <taxon>Bacillaceae</taxon>
        <taxon>Bacillus</taxon>
        <taxon>Bacillus cereus group</taxon>
    </lineage>
</organism>
<dbReference type="GO" id="GO:0006508">
    <property type="term" value="P:proteolysis"/>
    <property type="evidence" value="ECO:0007669"/>
    <property type="project" value="InterPro"/>
</dbReference>
<gene>
    <name evidence="1" type="ORF">BACI71_60003</name>
</gene>
<dbReference type="EMBL" id="CABWMC010000031">
    <property type="protein sequence ID" value="VXC69270.1"/>
    <property type="molecule type" value="Genomic_DNA"/>
</dbReference>
<dbReference type="Pfam" id="PF01828">
    <property type="entry name" value="Peptidase_A4"/>
    <property type="match status" value="1"/>
</dbReference>
<accession>A0A654ANB2</accession>
<name>A0A654ANB2_BACMY</name>
<dbReference type="InterPro" id="IPR038656">
    <property type="entry name" value="Peptidase_G1_sf"/>
</dbReference>
<dbReference type="InterPro" id="IPR000250">
    <property type="entry name" value="Peptidase_G1"/>
</dbReference>
<evidence type="ECO:0000313" key="1">
    <source>
        <dbReference type="EMBL" id="VXC69270.1"/>
    </source>
</evidence>
<protein>
    <submittedName>
        <fullName evidence="1">Uncharacterized protein</fullName>
    </submittedName>
</protein>
<dbReference type="SUPFAM" id="SSF49899">
    <property type="entry name" value="Concanavalin A-like lectins/glucanases"/>
    <property type="match status" value="1"/>
</dbReference>